<feature type="domain" description="OmpA-like" evidence="4">
    <location>
        <begin position="506"/>
        <end position="634"/>
    </location>
</feature>
<keyword evidence="1 3" id="KW-0472">Membrane</keyword>
<gene>
    <name evidence="5" type="ORF">SAMN04488095_2592</name>
</gene>
<dbReference type="Proteomes" id="UP000199110">
    <property type="component" value="Unassembled WGS sequence"/>
</dbReference>
<dbReference type="RefSeq" id="WP_092781331.1">
    <property type="nucleotide sequence ID" value="NZ_FORA01000003.1"/>
</dbReference>
<feature type="transmembrane region" description="Helical" evidence="3">
    <location>
        <begin position="20"/>
        <end position="44"/>
    </location>
</feature>
<sequence>MAFVRRSGQRFTANVWPGFVDAMTALLLVLMFVLSIFMIVQFVLSETISDQGLELDALGQEVASLADALGLETARASALESEVATLGSERDAQAVLIATLNAQRDELTSRVASFEEQVASLIATRDRLSASLETTEGERSALAAQLETTAGELTRVIDEREALQLALATARDEVDAQAEAARLAAAQRDAVEALMADLRAEARTREATLAQTLAALEGQQAQAATLEDQVADLQNNLDAAEAARLAELAAAEALRTRLAEAETTLSEEESRRLADAAAAEALRERLANSDAELTAMTLALEEQRREAEETLTLLAATEASRDDLNARLAAALTNLNAEGSPEQQLSEALAALEDRARTETELRDQLAAALAAKVAAENIGSTALTEAQQRSILLDQARVELAQVEESRLVAQREAAVLNQQVAELRSQLSGLQNLLDAAADRDSEARVQLDSLGNRLNAALAQVASEQRARADLEEAERRRLERFQSAFFGELRDVLGDREGVEIVGDRFVFSSEVLFAAGDVTLQPEGRRQIAQVARLILEVADEIPSDLDWILRVDGHTDDLPLSGQGRYRSNWELSQARALSVVLYMIEELGVPPRRLAATGFGEFRPVDPASTPEARQRNRRIELKLTER</sequence>
<dbReference type="GO" id="GO:0016020">
    <property type="term" value="C:membrane"/>
    <property type="evidence" value="ECO:0007669"/>
    <property type="project" value="UniProtKB-UniRule"/>
</dbReference>
<dbReference type="PROSITE" id="PS51123">
    <property type="entry name" value="OMPA_2"/>
    <property type="match status" value="1"/>
</dbReference>
<dbReference type="SUPFAM" id="SSF103088">
    <property type="entry name" value="OmpA-like"/>
    <property type="match status" value="1"/>
</dbReference>
<proteinExistence type="predicted"/>
<dbReference type="EMBL" id="FORA01000003">
    <property type="protein sequence ID" value="SFJ34903.1"/>
    <property type="molecule type" value="Genomic_DNA"/>
</dbReference>
<keyword evidence="3" id="KW-0812">Transmembrane</keyword>
<feature type="coiled-coil region" evidence="2">
    <location>
        <begin position="153"/>
        <end position="180"/>
    </location>
</feature>
<reference evidence="5 6" key="1">
    <citation type="submission" date="2016-10" db="EMBL/GenBank/DDBJ databases">
        <authorList>
            <person name="de Groot N.N."/>
        </authorList>
    </citation>
    <scope>NUCLEOTIDE SEQUENCE [LARGE SCALE GENOMIC DNA]</scope>
    <source>
        <strain evidence="5 6">DSM 19073</strain>
    </source>
</reference>
<accession>A0A1I3QLB3</accession>
<evidence type="ECO:0000256" key="1">
    <source>
        <dbReference type="PROSITE-ProRule" id="PRU00473"/>
    </source>
</evidence>
<feature type="coiled-coil region" evidence="2">
    <location>
        <begin position="209"/>
        <end position="369"/>
    </location>
</feature>
<evidence type="ECO:0000313" key="5">
    <source>
        <dbReference type="EMBL" id="SFJ34903.1"/>
    </source>
</evidence>
<dbReference type="NCBIfam" id="NF006542">
    <property type="entry name" value="PRK09039.1-1"/>
    <property type="match status" value="3"/>
</dbReference>
<dbReference type="OrthoDB" id="9815217at2"/>
<dbReference type="STRING" id="390807.SAMN04488095_2592"/>
<keyword evidence="3" id="KW-1133">Transmembrane helix</keyword>
<evidence type="ECO:0000313" key="6">
    <source>
        <dbReference type="Proteomes" id="UP000199110"/>
    </source>
</evidence>
<organism evidence="5 6">
    <name type="scientific">Jannaschia pohangensis</name>
    <dbReference type="NCBI Taxonomy" id="390807"/>
    <lineage>
        <taxon>Bacteria</taxon>
        <taxon>Pseudomonadati</taxon>
        <taxon>Pseudomonadota</taxon>
        <taxon>Alphaproteobacteria</taxon>
        <taxon>Rhodobacterales</taxon>
        <taxon>Roseobacteraceae</taxon>
        <taxon>Jannaschia</taxon>
    </lineage>
</organism>
<evidence type="ECO:0000259" key="4">
    <source>
        <dbReference type="PROSITE" id="PS51123"/>
    </source>
</evidence>
<feature type="coiled-coil region" evidence="2">
    <location>
        <begin position="97"/>
        <end position="124"/>
    </location>
</feature>
<protein>
    <submittedName>
        <fullName evidence="5">Chemotaxis protein MotB</fullName>
    </submittedName>
</protein>
<evidence type="ECO:0000256" key="3">
    <source>
        <dbReference type="SAM" id="Phobius"/>
    </source>
</evidence>
<keyword evidence="6" id="KW-1185">Reference proteome</keyword>
<dbReference type="AlphaFoldDB" id="A0A1I3QLB3"/>
<feature type="coiled-coil region" evidence="2">
    <location>
        <begin position="394"/>
        <end position="477"/>
    </location>
</feature>
<dbReference type="InterPro" id="IPR006665">
    <property type="entry name" value="OmpA-like"/>
</dbReference>
<dbReference type="InterPro" id="IPR036737">
    <property type="entry name" value="OmpA-like_sf"/>
</dbReference>
<dbReference type="InterPro" id="IPR050330">
    <property type="entry name" value="Bact_OuterMem_StrucFunc"/>
</dbReference>
<evidence type="ECO:0000256" key="2">
    <source>
        <dbReference type="SAM" id="Coils"/>
    </source>
</evidence>
<dbReference type="CDD" id="cd07185">
    <property type="entry name" value="OmpA_C-like"/>
    <property type="match status" value="1"/>
</dbReference>
<name>A0A1I3QLB3_9RHOB</name>
<dbReference type="Gene3D" id="3.30.1330.60">
    <property type="entry name" value="OmpA-like domain"/>
    <property type="match status" value="1"/>
</dbReference>
<dbReference type="Pfam" id="PF00691">
    <property type="entry name" value="OmpA"/>
    <property type="match status" value="1"/>
</dbReference>
<dbReference type="PANTHER" id="PTHR30329:SF21">
    <property type="entry name" value="LIPOPROTEIN YIAD-RELATED"/>
    <property type="match status" value="1"/>
</dbReference>
<keyword evidence="2" id="KW-0175">Coiled coil</keyword>
<dbReference type="PANTHER" id="PTHR30329">
    <property type="entry name" value="STATOR ELEMENT OF FLAGELLAR MOTOR COMPLEX"/>
    <property type="match status" value="1"/>
</dbReference>